<dbReference type="AlphaFoldDB" id="A0A915IES7"/>
<sequence length="91" mass="10290">MLIIMNREQKHGSGKMRTGMLFHPILPKQTDGPEPEPCSRSQSLAGTLGAKALLLRNDIVAFFAGQALMVWECEKIVPKHIFWYYQTATIM</sequence>
<evidence type="ECO:0000313" key="1">
    <source>
        <dbReference type="Proteomes" id="UP000887565"/>
    </source>
</evidence>
<evidence type="ECO:0000313" key="2">
    <source>
        <dbReference type="WBParaSite" id="nRc.2.0.1.t12674-RA"/>
    </source>
</evidence>
<dbReference type="Proteomes" id="UP000887565">
    <property type="component" value="Unplaced"/>
</dbReference>
<name>A0A915IES7_ROMCU</name>
<protein>
    <submittedName>
        <fullName evidence="2">Uncharacterized protein</fullName>
    </submittedName>
</protein>
<accession>A0A915IES7</accession>
<proteinExistence type="predicted"/>
<dbReference type="WBParaSite" id="nRc.2.0.1.t12674-RA">
    <property type="protein sequence ID" value="nRc.2.0.1.t12674-RA"/>
    <property type="gene ID" value="nRc.2.0.1.g12674"/>
</dbReference>
<keyword evidence="1" id="KW-1185">Reference proteome</keyword>
<organism evidence="1 2">
    <name type="scientific">Romanomermis culicivorax</name>
    <name type="common">Nematode worm</name>
    <dbReference type="NCBI Taxonomy" id="13658"/>
    <lineage>
        <taxon>Eukaryota</taxon>
        <taxon>Metazoa</taxon>
        <taxon>Ecdysozoa</taxon>
        <taxon>Nematoda</taxon>
        <taxon>Enoplea</taxon>
        <taxon>Dorylaimia</taxon>
        <taxon>Mermithida</taxon>
        <taxon>Mermithoidea</taxon>
        <taxon>Mermithidae</taxon>
        <taxon>Romanomermis</taxon>
    </lineage>
</organism>
<reference evidence="2" key="1">
    <citation type="submission" date="2022-11" db="UniProtKB">
        <authorList>
            <consortium name="WormBaseParasite"/>
        </authorList>
    </citation>
    <scope>IDENTIFICATION</scope>
</reference>